<evidence type="ECO:0000313" key="2">
    <source>
        <dbReference type="Proteomes" id="UP000789920"/>
    </source>
</evidence>
<feature type="non-terminal residue" evidence="1">
    <location>
        <position position="137"/>
    </location>
</feature>
<name>A0ACA9PP32_9GLOM</name>
<evidence type="ECO:0000313" key="1">
    <source>
        <dbReference type="EMBL" id="CAG8710334.1"/>
    </source>
</evidence>
<feature type="non-terminal residue" evidence="1">
    <location>
        <position position="1"/>
    </location>
</feature>
<organism evidence="1 2">
    <name type="scientific">Racocetra persica</name>
    <dbReference type="NCBI Taxonomy" id="160502"/>
    <lineage>
        <taxon>Eukaryota</taxon>
        <taxon>Fungi</taxon>
        <taxon>Fungi incertae sedis</taxon>
        <taxon>Mucoromycota</taxon>
        <taxon>Glomeromycotina</taxon>
        <taxon>Glomeromycetes</taxon>
        <taxon>Diversisporales</taxon>
        <taxon>Gigasporaceae</taxon>
        <taxon>Racocetra</taxon>
    </lineage>
</organism>
<proteinExistence type="predicted"/>
<accession>A0ACA9PP32</accession>
<protein>
    <submittedName>
        <fullName evidence="1">11736_t:CDS:1</fullName>
    </submittedName>
</protein>
<keyword evidence="2" id="KW-1185">Reference proteome</keyword>
<dbReference type="Proteomes" id="UP000789920">
    <property type="component" value="Unassembled WGS sequence"/>
</dbReference>
<dbReference type="EMBL" id="CAJVQC010020818">
    <property type="protein sequence ID" value="CAG8710334.1"/>
    <property type="molecule type" value="Genomic_DNA"/>
</dbReference>
<comment type="caution">
    <text evidence="1">The sequence shown here is derived from an EMBL/GenBank/DDBJ whole genome shotgun (WGS) entry which is preliminary data.</text>
</comment>
<gene>
    <name evidence="1" type="ORF">RPERSI_LOCUS10491</name>
</gene>
<sequence>AKSCYGNVSMNSLRQGIAVIYLRCLLSLSDKEIGVEKDKTMEEGNTDGNLGIFGILCGIVPSYGGIKAAKRFHDNAIKRVLRLPANFFDITPLGRIIVISNLSLNILFLIFPNPNSFDTRFSKDVDTCDNLLSESYR</sequence>
<reference evidence="1" key="1">
    <citation type="submission" date="2021-06" db="EMBL/GenBank/DDBJ databases">
        <authorList>
            <person name="Kallberg Y."/>
            <person name="Tangrot J."/>
            <person name="Rosling A."/>
        </authorList>
    </citation>
    <scope>NUCLEOTIDE SEQUENCE</scope>
    <source>
        <strain evidence="1">MA461A</strain>
    </source>
</reference>